<feature type="compositionally biased region" description="Polar residues" evidence="2">
    <location>
        <begin position="580"/>
        <end position="609"/>
    </location>
</feature>
<feature type="compositionally biased region" description="Low complexity" evidence="2">
    <location>
        <begin position="640"/>
        <end position="652"/>
    </location>
</feature>
<accession>A0ABR4B849</accession>
<dbReference type="EMBL" id="JBHFEH010000019">
    <property type="protein sequence ID" value="KAL2053790.1"/>
    <property type="molecule type" value="Genomic_DNA"/>
</dbReference>
<keyword evidence="3" id="KW-0472">Membrane</keyword>
<feature type="region of interest" description="Disordered" evidence="2">
    <location>
        <begin position="461"/>
        <end position="541"/>
    </location>
</feature>
<keyword evidence="3" id="KW-0812">Transmembrane</keyword>
<sequence length="715" mass="76370">MLISFSTILLWLAQCPLLVHASGHALLPRASAASAPISVAPSQNWDGDDGPWSSFTIQVGSPIQDVRVFISSGNAATWVVLSGGCNTGDSNCLNNRGTLFNPNSSSTWSEHCNLELSTEQNLNLSAVATFGNDTLGLGIQGSGGPILQDQVIGGYTDDDFYLGFFGVNSARINFTGVQTQASYLTTLFDQKLIPSITFGYTAGNQYRLKQVLGSLTLGGYDTSRFVPNALTFPFAADSSRSLMVGIQSISSTSGKGTGSNLLPSGIMSYVDSTVPQIWLPLEACQAFEKAFGLTFDETSELYLVNSTLHTQLQAQNASITFTLGAGISGGQTTDITLPYASFDLLVEPPTPGVANSTRYFPLRRAANDSQYTLGRTFLQESYLIVDWQRRNFSISQCAFTDNMQENLVPIMSTASSDSSSSGGSSTGKTVGIAVGVAVVMLVLAGIVVAIFWRKHQKKKKKLQLKAEGGETPPDETIRQGFGKGELDTGNDNQRFEMAGSDRKPKPYAPVGGWVDEKARYPGDRSNMAEAEGGDISTAELGPSQRFKTQGYHEMYDPSAPEAHPVELPASIPGRNELEDSNPTSVTSSPRQRANRSRFSNPGSLPSLSSTKRRSFKDRFSSGRPQPSRTSTQDSIPSLLSASSPHPNNSRRPSSPPSTDPIFSPVSRQGTGTFPSDDEGGPSSSRGNPIFSSVSPGSPQATLGMFKLLSGPNRQG</sequence>
<feature type="region of interest" description="Disordered" evidence="2">
    <location>
        <begin position="554"/>
        <end position="715"/>
    </location>
</feature>
<comment type="caution">
    <text evidence="6">The sequence shown here is derived from an EMBL/GenBank/DDBJ whole genome shotgun (WGS) entry which is preliminary data.</text>
</comment>
<name>A0ABR4B849_9LECA</name>
<comment type="similarity">
    <text evidence="1">Belongs to the peptidase A1 family.</text>
</comment>
<dbReference type="CDD" id="cd05471">
    <property type="entry name" value="pepsin_like"/>
    <property type="match status" value="1"/>
</dbReference>
<evidence type="ECO:0000313" key="7">
    <source>
        <dbReference type="Proteomes" id="UP001590951"/>
    </source>
</evidence>
<dbReference type="InterPro" id="IPR033121">
    <property type="entry name" value="PEPTIDASE_A1"/>
</dbReference>
<evidence type="ECO:0000259" key="5">
    <source>
        <dbReference type="PROSITE" id="PS51767"/>
    </source>
</evidence>
<protein>
    <recommendedName>
        <fullName evidence="5">Peptidase A1 domain-containing protein</fullName>
    </recommendedName>
</protein>
<dbReference type="PROSITE" id="PS51767">
    <property type="entry name" value="PEPTIDASE_A1"/>
    <property type="match status" value="1"/>
</dbReference>
<dbReference type="InterPro" id="IPR001461">
    <property type="entry name" value="Aspartic_peptidase_A1"/>
</dbReference>
<feature type="chain" id="PRO_5045084358" description="Peptidase A1 domain-containing protein" evidence="4">
    <location>
        <begin position="22"/>
        <end position="715"/>
    </location>
</feature>
<dbReference type="InterPro" id="IPR034164">
    <property type="entry name" value="Pepsin-like_dom"/>
</dbReference>
<dbReference type="PANTHER" id="PTHR47966">
    <property type="entry name" value="BETA-SITE APP-CLEAVING ENZYME, ISOFORM A-RELATED"/>
    <property type="match status" value="1"/>
</dbReference>
<evidence type="ECO:0000313" key="6">
    <source>
        <dbReference type="EMBL" id="KAL2053790.1"/>
    </source>
</evidence>
<dbReference type="Proteomes" id="UP001590951">
    <property type="component" value="Unassembled WGS sequence"/>
</dbReference>
<keyword evidence="4" id="KW-0732">Signal</keyword>
<feature type="transmembrane region" description="Helical" evidence="3">
    <location>
        <begin position="430"/>
        <end position="452"/>
    </location>
</feature>
<feature type="compositionally biased region" description="Polar residues" evidence="2">
    <location>
        <begin position="681"/>
        <end position="700"/>
    </location>
</feature>
<dbReference type="Pfam" id="PF00026">
    <property type="entry name" value="Asp"/>
    <property type="match status" value="1"/>
</dbReference>
<feature type="compositionally biased region" description="Polar residues" evidence="2">
    <location>
        <begin position="622"/>
        <end position="639"/>
    </location>
</feature>
<evidence type="ECO:0000256" key="2">
    <source>
        <dbReference type="SAM" id="MobiDB-lite"/>
    </source>
</evidence>
<feature type="domain" description="Peptidase A1" evidence="5">
    <location>
        <begin position="53"/>
        <end position="395"/>
    </location>
</feature>
<proteinExistence type="inferred from homology"/>
<dbReference type="Gene3D" id="2.40.70.10">
    <property type="entry name" value="Acid Proteases"/>
    <property type="match status" value="2"/>
</dbReference>
<evidence type="ECO:0000256" key="1">
    <source>
        <dbReference type="ARBA" id="ARBA00007447"/>
    </source>
</evidence>
<organism evidence="6 7">
    <name type="scientific">Lepraria finkii</name>
    <dbReference type="NCBI Taxonomy" id="1340010"/>
    <lineage>
        <taxon>Eukaryota</taxon>
        <taxon>Fungi</taxon>
        <taxon>Dikarya</taxon>
        <taxon>Ascomycota</taxon>
        <taxon>Pezizomycotina</taxon>
        <taxon>Lecanoromycetes</taxon>
        <taxon>OSLEUM clade</taxon>
        <taxon>Lecanoromycetidae</taxon>
        <taxon>Lecanorales</taxon>
        <taxon>Lecanorineae</taxon>
        <taxon>Stereocaulaceae</taxon>
        <taxon>Lepraria</taxon>
    </lineage>
</organism>
<keyword evidence="7" id="KW-1185">Reference proteome</keyword>
<dbReference type="PRINTS" id="PR00792">
    <property type="entry name" value="PEPSIN"/>
</dbReference>
<dbReference type="InterPro" id="IPR021109">
    <property type="entry name" value="Peptidase_aspartic_dom_sf"/>
</dbReference>
<dbReference type="SUPFAM" id="SSF50630">
    <property type="entry name" value="Acid proteases"/>
    <property type="match status" value="1"/>
</dbReference>
<keyword evidence="3" id="KW-1133">Transmembrane helix</keyword>
<evidence type="ECO:0000256" key="4">
    <source>
        <dbReference type="SAM" id="SignalP"/>
    </source>
</evidence>
<evidence type="ECO:0000256" key="3">
    <source>
        <dbReference type="SAM" id="Phobius"/>
    </source>
</evidence>
<dbReference type="PANTHER" id="PTHR47966:SF51">
    <property type="entry name" value="BETA-SITE APP-CLEAVING ENZYME, ISOFORM A-RELATED"/>
    <property type="match status" value="1"/>
</dbReference>
<feature type="signal peptide" evidence="4">
    <location>
        <begin position="1"/>
        <end position="21"/>
    </location>
</feature>
<gene>
    <name evidence="6" type="ORF">ABVK25_006095</name>
</gene>
<reference evidence="6 7" key="1">
    <citation type="submission" date="2024-09" db="EMBL/GenBank/DDBJ databases">
        <title>Rethinking Asexuality: The Enigmatic Case of Functional Sexual Genes in Lepraria (Stereocaulaceae).</title>
        <authorList>
            <person name="Doellman M."/>
            <person name="Sun Y."/>
            <person name="Barcenas-Pena A."/>
            <person name="Lumbsch H.T."/>
            <person name="Grewe F."/>
        </authorList>
    </citation>
    <scope>NUCLEOTIDE SEQUENCE [LARGE SCALE GENOMIC DNA]</scope>
    <source>
        <strain evidence="6 7">Grewe 0041</strain>
    </source>
</reference>